<protein>
    <recommendedName>
        <fullName evidence="4">Outer membrane protein</fullName>
    </recommendedName>
</protein>
<gene>
    <name evidence="2" type="ORF">I5M19_14310</name>
</gene>
<feature type="signal peptide" evidence="1">
    <location>
        <begin position="1"/>
        <end position="23"/>
    </location>
</feature>
<keyword evidence="3" id="KW-1185">Reference proteome</keyword>
<dbReference type="EMBL" id="JAEHFW010000003">
    <property type="protein sequence ID" value="MBK0380494.1"/>
    <property type="molecule type" value="Genomic_DNA"/>
</dbReference>
<keyword evidence="1" id="KW-0732">Signal</keyword>
<organism evidence="2 3">
    <name type="scientific">Mucilaginibacter segetis</name>
    <dbReference type="NCBI Taxonomy" id="2793071"/>
    <lineage>
        <taxon>Bacteria</taxon>
        <taxon>Pseudomonadati</taxon>
        <taxon>Bacteroidota</taxon>
        <taxon>Sphingobacteriia</taxon>
        <taxon>Sphingobacteriales</taxon>
        <taxon>Sphingobacteriaceae</taxon>
        <taxon>Mucilaginibacter</taxon>
    </lineage>
</organism>
<name>A0A934PTE8_9SPHI</name>
<feature type="chain" id="PRO_5037872015" description="Outer membrane protein" evidence="1">
    <location>
        <begin position="24"/>
        <end position="165"/>
    </location>
</feature>
<evidence type="ECO:0008006" key="4">
    <source>
        <dbReference type="Google" id="ProtNLM"/>
    </source>
</evidence>
<sequence>MKKFTFVTLILTSFLLISKRSDAQDYQTAVGLKFGGFENGPSVKYFTQSNVALEGILGIRDHGLVITGLYEIHQEAFNVPLLKFYYGFGAHIGSVGRGNYKRFNGDDQYYGNSHILLGGDATLGLEYTLPDAPIAISLDLNPRLELATGPFFDLAPGLGLKYTFK</sequence>
<evidence type="ECO:0000313" key="2">
    <source>
        <dbReference type="EMBL" id="MBK0380494.1"/>
    </source>
</evidence>
<dbReference type="Proteomes" id="UP000613193">
    <property type="component" value="Unassembled WGS sequence"/>
</dbReference>
<evidence type="ECO:0000256" key="1">
    <source>
        <dbReference type="SAM" id="SignalP"/>
    </source>
</evidence>
<dbReference type="AlphaFoldDB" id="A0A934PTE8"/>
<dbReference type="RefSeq" id="WP_200067043.1">
    <property type="nucleotide sequence ID" value="NZ_JAEHFW010000003.1"/>
</dbReference>
<proteinExistence type="predicted"/>
<evidence type="ECO:0000313" key="3">
    <source>
        <dbReference type="Proteomes" id="UP000613193"/>
    </source>
</evidence>
<comment type="caution">
    <text evidence="2">The sequence shown here is derived from an EMBL/GenBank/DDBJ whole genome shotgun (WGS) entry which is preliminary data.</text>
</comment>
<accession>A0A934PTE8</accession>
<reference evidence="2" key="1">
    <citation type="submission" date="2020-12" db="EMBL/GenBank/DDBJ databases">
        <title>Bacterial novel species Mucilaginibacter sp. SD-g isolated from soil.</title>
        <authorList>
            <person name="Jung H.-Y."/>
        </authorList>
    </citation>
    <scope>NUCLEOTIDE SEQUENCE</scope>
    <source>
        <strain evidence="2">SD-g</strain>
    </source>
</reference>